<dbReference type="EMBL" id="QWLM01000011">
    <property type="protein sequence ID" value="RHW45150.1"/>
    <property type="molecule type" value="Genomic_DNA"/>
</dbReference>
<evidence type="ECO:0000313" key="3">
    <source>
        <dbReference type="EMBL" id="RHW45150.1"/>
    </source>
</evidence>
<feature type="domain" description="RAMA" evidence="2">
    <location>
        <begin position="198"/>
        <end position="299"/>
    </location>
</feature>
<reference evidence="3 4" key="1">
    <citation type="submission" date="2018-08" db="EMBL/GenBank/DDBJ databases">
        <title>Whole genome sequence analysis of Dermacoccus abyssi bacteria isolated from Deep Mariana trench Micromonospora spp reveals genes involved in the environmental adaptation and production of secondary metabolites.</title>
        <authorList>
            <person name="Abdel-Mageed W.M."/>
            <person name="Lehri B."/>
            <person name="Nouioui I."/>
            <person name="Goodfellow I."/>
            <person name="Jaspars M."/>
            <person name="Karlyshev A."/>
        </authorList>
    </citation>
    <scope>NUCLEOTIDE SEQUENCE [LARGE SCALE GENOMIC DNA]</scope>
    <source>
        <strain evidence="3 4">MT1.1</strain>
    </source>
</reference>
<comment type="caution">
    <text evidence="3">The sequence shown here is derived from an EMBL/GenBank/DDBJ whole genome shotgun (WGS) entry which is preliminary data.</text>
</comment>
<dbReference type="GO" id="GO:0003676">
    <property type="term" value="F:nucleic acid binding"/>
    <property type="evidence" value="ECO:0007669"/>
    <property type="project" value="InterPro"/>
</dbReference>
<evidence type="ECO:0000256" key="1">
    <source>
        <dbReference type="SAM" id="MobiDB-lite"/>
    </source>
</evidence>
<gene>
    <name evidence="3" type="ORF">D1832_09855</name>
</gene>
<dbReference type="InterPro" id="IPR011856">
    <property type="entry name" value="tRNA_endonuc-like_dom_sf"/>
</dbReference>
<organism evidence="3 4">
    <name type="scientific">Dermacoccus abyssi</name>
    <dbReference type="NCBI Taxonomy" id="322596"/>
    <lineage>
        <taxon>Bacteria</taxon>
        <taxon>Bacillati</taxon>
        <taxon>Actinomycetota</taxon>
        <taxon>Actinomycetes</taxon>
        <taxon>Micrococcales</taxon>
        <taxon>Dermacoccaceae</taxon>
        <taxon>Dermacoccus</taxon>
    </lineage>
</organism>
<sequence length="303" mass="33167">MALFRIERESPGLVPFAQYAAGDGLYEREVEDLLWDNLEEMLGRTLFRVARQAHLPHGGIPDILALDEAGRIVVIEVKRDVDRQLLSQALEYAGWARESNLQEVATLYVNGAQQFWADWQEFTGTEQPVPISPNPHIVLAAASFHRRTEAAISFLRGAGVPLVVLSVGMYQDADGQKFLDVDRRGDLGPPTATSAGNAETGDGGSAKRSFPATLADLLNAGLLREGETLAWHRPQSGQTFAVSVERDGRLRLPDGRHASSLSAAATMSVGHGSYPGWECWRAESGELLFDLRSQLIQAVYESE</sequence>
<dbReference type="RefSeq" id="WP_118913710.1">
    <property type="nucleotide sequence ID" value="NZ_CBCRVH010000011.1"/>
</dbReference>
<dbReference type="InterPro" id="IPR040843">
    <property type="entry name" value="RAMA"/>
</dbReference>
<proteinExistence type="predicted"/>
<dbReference type="Proteomes" id="UP000285376">
    <property type="component" value="Unassembled WGS sequence"/>
</dbReference>
<dbReference type="Gene3D" id="3.40.1350.10">
    <property type="match status" value="1"/>
</dbReference>
<dbReference type="AlphaFoldDB" id="A0A417Z361"/>
<evidence type="ECO:0000313" key="4">
    <source>
        <dbReference type="Proteomes" id="UP000285376"/>
    </source>
</evidence>
<accession>A0A417Z361</accession>
<dbReference type="Pfam" id="PF18755">
    <property type="entry name" value="RAMA"/>
    <property type="match status" value="1"/>
</dbReference>
<feature type="region of interest" description="Disordered" evidence="1">
    <location>
        <begin position="181"/>
        <end position="206"/>
    </location>
</feature>
<name>A0A417Z361_9MICO</name>
<evidence type="ECO:0000259" key="2">
    <source>
        <dbReference type="Pfam" id="PF18755"/>
    </source>
</evidence>
<protein>
    <recommendedName>
        <fullName evidence="2">RAMA domain-containing protein</fullName>
    </recommendedName>
</protein>